<feature type="chain" id="PRO_5038657134" description="Lipoprotein" evidence="1">
    <location>
        <begin position="21"/>
        <end position="136"/>
    </location>
</feature>
<dbReference type="EMBL" id="JADEYC010000018">
    <property type="protein sequence ID" value="MBE9375110.1"/>
    <property type="molecule type" value="Genomic_DNA"/>
</dbReference>
<evidence type="ECO:0000313" key="3">
    <source>
        <dbReference type="Proteomes" id="UP000598360"/>
    </source>
</evidence>
<evidence type="ECO:0008006" key="4">
    <source>
        <dbReference type="Google" id="ProtNLM"/>
    </source>
</evidence>
<reference evidence="2" key="1">
    <citation type="submission" date="2020-10" db="EMBL/GenBank/DDBJ databases">
        <title>Diversity and distribution of actinomycetes associated with coral in the coast of Hainan.</title>
        <authorList>
            <person name="Li F."/>
        </authorList>
    </citation>
    <scope>NUCLEOTIDE SEQUENCE</scope>
    <source>
        <strain evidence="2">HNM0983</strain>
    </source>
</reference>
<name>A0A929G012_9PSEU</name>
<evidence type="ECO:0000256" key="1">
    <source>
        <dbReference type="SAM" id="SignalP"/>
    </source>
</evidence>
<dbReference type="AlphaFoldDB" id="A0A929G012"/>
<dbReference type="Proteomes" id="UP000598360">
    <property type="component" value="Unassembled WGS sequence"/>
</dbReference>
<feature type="signal peptide" evidence="1">
    <location>
        <begin position="1"/>
        <end position="20"/>
    </location>
</feature>
<dbReference type="RefSeq" id="WP_193928543.1">
    <property type="nucleotide sequence ID" value="NZ_JADEYC010000018.1"/>
</dbReference>
<gene>
    <name evidence="2" type="ORF">IQ251_11720</name>
</gene>
<keyword evidence="1" id="KW-0732">Signal</keyword>
<keyword evidence="3" id="KW-1185">Reference proteome</keyword>
<evidence type="ECO:0000313" key="2">
    <source>
        <dbReference type="EMBL" id="MBE9375110.1"/>
    </source>
</evidence>
<sequence>MRTRTRWVAALALSAATGLAACGGQDLTGQLSPAAPGGTGTGQSCLEAINVASFMPNFADPQQAKADARVRMDELAQLTARTSDSTLRQDLIDVHYSVGQVASGEISLDTSSDWTNAQAESYQEVTTTCSQAAATD</sequence>
<proteinExistence type="predicted"/>
<comment type="caution">
    <text evidence="2">The sequence shown here is derived from an EMBL/GenBank/DDBJ whole genome shotgun (WGS) entry which is preliminary data.</text>
</comment>
<protein>
    <recommendedName>
        <fullName evidence="4">Lipoprotein</fullName>
    </recommendedName>
</protein>
<accession>A0A929G012</accession>
<organism evidence="2 3">
    <name type="scientific">Saccharopolyspora montiporae</name>
    <dbReference type="NCBI Taxonomy" id="2781240"/>
    <lineage>
        <taxon>Bacteria</taxon>
        <taxon>Bacillati</taxon>
        <taxon>Actinomycetota</taxon>
        <taxon>Actinomycetes</taxon>
        <taxon>Pseudonocardiales</taxon>
        <taxon>Pseudonocardiaceae</taxon>
        <taxon>Saccharopolyspora</taxon>
    </lineage>
</organism>
<dbReference type="PROSITE" id="PS51257">
    <property type="entry name" value="PROKAR_LIPOPROTEIN"/>
    <property type="match status" value="1"/>
</dbReference>